<reference evidence="2 3" key="1">
    <citation type="journal article" date="2019" name="Int. J. Syst. Evol. Microbiol.">
        <title>The Global Catalogue of Microorganisms (GCM) 10K type strain sequencing project: providing services to taxonomists for standard genome sequencing and annotation.</title>
        <authorList>
            <consortium name="The Broad Institute Genomics Platform"/>
            <consortium name="The Broad Institute Genome Sequencing Center for Infectious Disease"/>
            <person name="Wu L."/>
            <person name="Ma J."/>
        </authorList>
    </citation>
    <scope>NUCLEOTIDE SEQUENCE [LARGE SCALE GENOMIC DNA]</scope>
    <source>
        <strain evidence="2 3">CGMCC 1.12125</strain>
    </source>
</reference>
<evidence type="ECO:0000313" key="2">
    <source>
        <dbReference type="EMBL" id="MFD1586667.1"/>
    </source>
</evidence>
<comment type="caution">
    <text evidence="2">The sequence shown here is derived from an EMBL/GenBank/DDBJ whole genome shotgun (WGS) entry which is preliminary data.</text>
</comment>
<organism evidence="2 3">
    <name type="scientific">Halorientalis brevis</name>
    <dbReference type="NCBI Taxonomy" id="1126241"/>
    <lineage>
        <taxon>Archaea</taxon>
        <taxon>Methanobacteriati</taxon>
        <taxon>Methanobacteriota</taxon>
        <taxon>Stenosarchaea group</taxon>
        <taxon>Halobacteria</taxon>
        <taxon>Halobacteriales</taxon>
        <taxon>Haloarculaceae</taxon>
        <taxon>Halorientalis</taxon>
    </lineage>
</organism>
<dbReference type="AlphaFoldDB" id="A0ABD6C8N0"/>
<evidence type="ECO:0000256" key="1">
    <source>
        <dbReference type="SAM" id="Phobius"/>
    </source>
</evidence>
<name>A0ABD6C8N0_9EURY</name>
<accession>A0ABD6C8N0</accession>
<dbReference type="Proteomes" id="UP001597119">
    <property type="component" value="Unassembled WGS sequence"/>
</dbReference>
<protein>
    <submittedName>
        <fullName evidence="2">Uncharacterized protein</fullName>
    </submittedName>
</protein>
<keyword evidence="1" id="KW-1133">Transmembrane helix</keyword>
<proteinExistence type="predicted"/>
<keyword evidence="3" id="KW-1185">Reference proteome</keyword>
<evidence type="ECO:0000313" key="3">
    <source>
        <dbReference type="Proteomes" id="UP001597119"/>
    </source>
</evidence>
<dbReference type="RefSeq" id="WP_247379235.1">
    <property type="nucleotide sequence ID" value="NZ_JALLGV010000007.1"/>
</dbReference>
<sequence length="76" mass="7804">MAPGARDAATAERDAGSTPMRKQLGKVVVFSLSSTALIAIHLRRADPLFLGQVFAFVAALSVVGLLAVQLGARVGA</sequence>
<dbReference type="EMBL" id="JBHUDJ010000002">
    <property type="protein sequence ID" value="MFD1586667.1"/>
    <property type="molecule type" value="Genomic_DNA"/>
</dbReference>
<feature type="transmembrane region" description="Helical" evidence="1">
    <location>
        <begin position="48"/>
        <end position="68"/>
    </location>
</feature>
<gene>
    <name evidence="2" type="ORF">ACFR9U_06705</name>
</gene>
<keyword evidence="1" id="KW-0472">Membrane</keyword>
<keyword evidence="1" id="KW-0812">Transmembrane</keyword>